<gene>
    <name evidence="2" type="ORF">HNP21_002033</name>
</gene>
<evidence type="ECO:0000259" key="1">
    <source>
        <dbReference type="Pfam" id="PF13460"/>
    </source>
</evidence>
<dbReference type="Proteomes" id="UP000543174">
    <property type="component" value="Unassembled WGS sequence"/>
</dbReference>
<reference evidence="2" key="1">
    <citation type="submission" date="2020-08" db="EMBL/GenBank/DDBJ databases">
        <title>Functional genomics of gut bacteria from endangered species of beetles.</title>
        <authorList>
            <person name="Carlos-Shanley C."/>
        </authorList>
    </citation>
    <scope>NUCLEOTIDE SEQUENCE [LARGE SCALE GENOMIC DNA]</scope>
    <source>
        <strain evidence="2">S00060</strain>
    </source>
</reference>
<dbReference type="Pfam" id="PF13460">
    <property type="entry name" value="NAD_binding_10"/>
    <property type="match status" value="1"/>
</dbReference>
<dbReference type="CDD" id="cd05243">
    <property type="entry name" value="SDR_a5"/>
    <property type="match status" value="1"/>
</dbReference>
<dbReference type="PANTHER" id="PTHR15020">
    <property type="entry name" value="FLAVIN REDUCTASE-RELATED"/>
    <property type="match status" value="1"/>
</dbReference>
<keyword evidence="3" id="KW-1185">Reference proteome</keyword>
<evidence type="ECO:0000313" key="3">
    <source>
        <dbReference type="Proteomes" id="UP000543174"/>
    </source>
</evidence>
<organism evidence="2 3">
    <name type="scientific">Priestia aryabhattai</name>
    <name type="common">Bacillus aryabhattai</name>
    <dbReference type="NCBI Taxonomy" id="412384"/>
    <lineage>
        <taxon>Bacteria</taxon>
        <taxon>Bacillati</taxon>
        <taxon>Bacillota</taxon>
        <taxon>Bacilli</taxon>
        <taxon>Bacillales</taxon>
        <taxon>Bacillaceae</taxon>
        <taxon>Priestia</taxon>
    </lineage>
</organism>
<dbReference type="SUPFAM" id="SSF51735">
    <property type="entry name" value="NAD(P)-binding Rossmann-fold domains"/>
    <property type="match status" value="1"/>
</dbReference>
<dbReference type="AlphaFoldDB" id="A0A7W3RE12"/>
<protein>
    <submittedName>
        <fullName evidence="2">Uncharacterized protein YbjT (DUF2867 family)</fullName>
    </submittedName>
</protein>
<dbReference type="Gene3D" id="3.40.50.720">
    <property type="entry name" value="NAD(P)-binding Rossmann-like Domain"/>
    <property type="match status" value="1"/>
</dbReference>
<evidence type="ECO:0000313" key="2">
    <source>
        <dbReference type="EMBL" id="MBA9038926.1"/>
    </source>
</evidence>
<dbReference type="PANTHER" id="PTHR15020:SF50">
    <property type="entry name" value="UPF0659 PROTEIN YMR090W"/>
    <property type="match status" value="1"/>
</dbReference>
<dbReference type="InterPro" id="IPR016040">
    <property type="entry name" value="NAD(P)-bd_dom"/>
</dbReference>
<feature type="domain" description="NAD(P)-binding" evidence="1">
    <location>
        <begin position="8"/>
        <end position="190"/>
    </location>
</feature>
<name>A0A7W3RE12_PRIAR</name>
<comment type="caution">
    <text evidence="2">The sequence shown here is derived from an EMBL/GenBank/DDBJ whole genome shotgun (WGS) entry which is preliminary data.</text>
</comment>
<accession>A0A7W3RE12</accession>
<sequence length="215" mass="23149">MMKVLVVGANGTTGKQVVEKVANSKQHEAYAMIRDEKQADALKKLGANVVLADLEQDVSDALRGMDAVIFAAGSGGHTGDKKTIAVDQNGAKNIIDEAKNQGVKRFVMLSSMGTDAPEQGPEGLQLYLRAKAIADEYLKQSNLQYTIVRPGTLSNDQATGKIDINNDIEDKSQTIPRADVATVLVECLNEEATIGKTFEMLAGETEIEKAIKFTH</sequence>
<dbReference type="EMBL" id="JACJHT010000002">
    <property type="protein sequence ID" value="MBA9038926.1"/>
    <property type="molecule type" value="Genomic_DNA"/>
</dbReference>
<dbReference type="InterPro" id="IPR036291">
    <property type="entry name" value="NAD(P)-bd_dom_sf"/>
</dbReference>
<proteinExistence type="predicted"/>